<feature type="transmembrane region" description="Helical" evidence="1">
    <location>
        <begin position="44"/>
        <end position="63"/>
    </location>
</feature>
<dbReference type="Proteomes" id="UP001595701">
    <property type="component" value="Unassembled WGS sequence"/>
</dbReference>
<dbReference type="RefSeq" id="WP_310771704.1">
    <property type="nucleotide sequence ID" value="NZ_JBHRWR010000002.1"/>
</dbReference>
<evidence type="ECO:0000259" key="2">
    <source>
        <dbReference type="Pfam" id="PF10756"/>
    </source>
</evidence>
<evidence type="ECO:0000256" key="1">
    <source>
        <dbReference type="SAM" id="Phobius"/>
    </source>
</evidence>
<keyword evidence="1" id="KW-0472">Membrane</keyword>
<feature type="domain" description="Low molecular weight protein antigen 6 PH" evidence="2">
    <location>
        <begin position="67"/>
        <end position="101"/>
    </location>
</feature>
<evidence type="ECO:0000313" key="4">
    <source>
        <dbReference type="Proteomes" id="UP001595701"/>
    </source>
</evidence>
<keyword evidence="1" id="KW-1133">Transmembrane helix</keyword>
<gene>
    <name evidence="3" type="ORF">ACFOZ0_02070</name>
</gene>
<feature type="transmembrane region" description="Helical" evidence="1">
    <location>
        <begin position="205"/>
        <end position="229"/>
    </location>
</feature>
<comment type="caution">
    <text evidence="3">The sequence shown here is derived from an EMBL/GenBank/DDBJ whole genome shotgun (WGS) entry which is preliminary data.</text>
</comment>
<reference evidence="4" key="1">
    <citation type="journal article" date="2019" name="Int. J. Syst. Evol. Microbiol.">
        <title>The Global Catalogue of Microorganisms (GCM) 10K type strain sequencing project: providing services to taxonomists for standard genome sequencing and annotation.</title>
        <authorList>
            <consortium name="The Broad Institute Genomics Platform"/>
            <consortium name="The Broad Institute Genome Sequencing Center for Infectious Disease"/>
            <person name="Wu L."/>
            <person name="Ma J."/>
        </authorList>
    </citation>
    <scope>NUCLEOTIDE SEQUENCE [LARGE SCALE GENOMIC DNA]</scope>
    <source>
        <strain evidence="4">CGMCC 4.7035</strain>
    </source>
</reference>
<accession>A0ABV7S733</accession>
<proteinExistence type="predicted"/>
<dbReference type="EMBL" id="JBHRWR010000002">
    <property type="protein sequence ID" value="MFC3572091.1"/>
    <property type="molecule type" value="Genomic_DNA"/>
</dbReference>
<name>A0ABV7S733_9ACTN</name>
<feature type="transmembrane region" description="Helical" evidence="1">
    <location>
        <begin position="20"/>
        <end position="38"/>
    </location>
</feature>
<feature type="transmembrane region" description="Helical" evidence="1">
    <location>
        <begin position="175"/>
        <end position="193"/>
    </location>
</feature>
<organism evidence="3 4">
    <name type="scientific">Streptomyces yaanensis</name>
    <dbReference type="NCBI Taxonomy" id="1142239"/>
    <lineage>
        <taxon>Bacteria</taxon>
        <taxon>Bacillati</taxon>
        <taxon>Actinomycetota</taxon>
        <taxon>Actinomycetes</taxon>
        <taxon>Kitasatosporales</taxon>
        <taxon>Streptomycetaceae</taxon>
        <taxon>Streptomyces</taxon>
    </lineage>
</organism>
<keyword evidence="1" id="KW-0812">Transmembrane</keyword>
<sequence>MDDGGVEREYRKRRKLPRTYLLLLSVVMLNALIQSGRVSEGMHGWTSAVIALLMVTTVVRIVLEQYRAYTRVTAAGITAQGPVRSRTWAWHEVYDIRVQPAPRGSGRMAPQWITYLYDLEGRRFQLPHLNDWQMDDPYAEVSELCLAAAPYRSLTWERRPEVEERILRRAARRKAWTWATYGALVVFFAMLAVDLYRVVVGLPEHLLLLLVCVPLASLVALGAVLQWYWTTRLPPALAQQP</sequence>
<keyword evidence="4" id="KW-1185">Reference proteome</keyword>
<protein>
    <submittedName>
        <fullName evidence="3">PH domain-containing protein</fullName>
    </submittedName>
</protein>
<evidence type="ECO:0000313" key="3">
    <source>
        <dbReference type="EMBL" id="MFC3572091.1"/>
    </source>
</evidence>
<dbReference type="InterPro" id="IPR019692">
    <property type="entry name" value="CFP-6_PH"/>
</dbReference>
<dbReference type="Pfam" id="PF10756">
    <property type="entry name" value="bPH_6"/>
    <property type="match status" value="1"/>
</dbReference>